<sequence>MVVHMPSHYFLLSIFWHSVAAVPPPSHVGVLTNLSTLAPVSKDFIVGNWVSYCTEVLGDGKPDVLHPKTGSVCTYNTIRPTSSATPAAPEPTNPADQGGARPSAPLVGPYGAPQRPSGQLDGKCTIFQKKTFDQYGKWDWRPVYGDESLEQCVPFCAKAAEQNLADGRTAATACLSWSNPTLWESYGGSGDTQVAQGSCECNGKTITLIADWFANSAVPAIEEVSSVVANLCNSESSVFGSLCPSFTDLLQIACKTWFTAINTVVTGGLAAIPGVGGAVASVALAAMQAAVTLAYTMESAKDAEQGFTDWLNAPSTLAIDGTCGNKYTSEEGQQVFEAFWTASSAVGPAKIFANAARNFPPSWPKGAGPSKDLTDYLSDLVPGKGKGGNDKKPSAPTASAPKSVEHPDQSRSPRPSSQPTQCTRRLGKRAPKGDECSTPEVTSYLISGSRAVTAKTAITSVCNAKDHPQACAHYYSAIKNGAPKRFICEDGNERNDATAVEDWLSQHTNDVWKSYTLAASDYSFKGVQQTTLGCDRDEWPPAYFLPSSADERKKKEWGQYVRWLPKSENRGAAQRWRQFCAKADGGKDNGQRVRPRKSNAAGHATENDDSYNQVPFNTDLLDLKDKQQKPSSSLGKDNTLTHFLEWKDVPYTRAIFQLEFDWNGVEEPSASNDWLLKENACWPKDIAPQDPGYVLLTSDPWYKTASMPEDYKKSVTEGSLYAGAPPKSMHDAAKKARPEVEKGRPAPERTGSEQAQDPEPPAKAPKPPQKRLELIHNRIMLRDDLLNTTRPLTEEELRHDVEIIQCADRHCRKERRELGEDDHSIVVPGTGPPTVPPANPAIPTPVSGAEVPPTLFRRTLLDEDIPFETGIARIS</sequence>
<protein>
    <submittedName>
        <fullName evidence="3">Uncharacterized protein</fullName>
    </submittedName>
</protein>
<feature type="compositionally biased region" description="Basic and acidic residues" evidence="1">
    <location>
        <begin position="728"/>
        <end position="751"/>
    </location>
</feature>
<reference evidence="3 4" key="1">
    <citation type="submission" date="2021-01" db="EMBL/GenBank/DDBJ databases">
        <title>Cercospora kikuchii MAFF 305040 whole genome shotgun sequence.</title>
        <authorList>
            <person name="Kashiwa T."/>
            <person name="Suzuki T."/>
        </authorList>
    </citation>
    <scope>NUCLEOTIDE SEQUENCE [LARGE SCALE GENOMIC DNA]</scope>
    <source>
        <strain evidence="3 4">MAFF 305040</strain>
    </source>
</reference>
<comment type="caution">
    <text evidence="3">The sequence shown here is derived from an EMBL/GenBank/DDBJ whole genome shotgun (WGS) entry which is preliminary data.</text>
</comment>
<organism evidence="3 4">
    <name type="scientific">Cercospora kikuchii</name>
    <dbReference type="NCBI Taxonomy" id="84275"/>
    <lineage>
        <taxon>Eukaryota</taxon>
        <taxon>Fungi</taxon>
        <taxon>Dikarya</taxon>
        <taxon>Ascomycota</taxon>
        <taxon>Pezizomycotina</taxon>
        <taxon>Dothideomycetes</taxon>
        <taxon>Dothideomycetidae</taxon>
        <taxon>Mycosphaerellales</taxon>
        <taxon>Mycosphaerellaceae</taxon>
        <taxon>Cercospora</taxon>
    </lineage>
</organism>
<dbReference type="GeneID" id="68295963"/>
<feature type="signal peptide" evidence="2">
    <location>
        <begin position="1"/>
        <end position="21"/>
    </location>
</feature>
<keyword evidence="2" id="KW-0732">Signal</keyword>
<keyword evidence="4" id="KW-1185">Reference proteome</keyword>
<feature type="region of interest" description="Disordered" evidence="1">
    <location>
        <begin position="357"/>
        <end position="439"/>
    </location>
</feature>
<evidence type="ECO:0000313" key="4">
    <source>
        <dbReference type="Proteomes" id="UP000825890"/>
    </source>
</evidence>
<evidence type="ECO:0000256" key="2">
    <source>
        <dbReference type="SAM" id="SignalP"/>
    </source>
</evidence>
<accession>A0A9P3CYZ4</accession>
<feature type="chain" id="PRO_5040131667" evidence="2">
    <location>
        <begin position="22"/>
        <end position="875"/>
    </location>
</feature>
<feature type="region of interest" description="Disordered" evidence="1">
    <location>
        <begin position="719"/>
        <end position="770"/>
    </location>
</feature>
<feature type="region of interest" description="Disordered" evidence="1">
    <location>
        <begin position="583"/>
        <end position="613"/>
    </location>
</feature>
<feature type="compositionally biased region" description="Pro residues" evidence="1">
    <location>
        <begin position="758"/>
        <end position="767"/>
    </location>
</feature>
<gene>
    <name evidence="3" type="ORF">CKM354_001038800</name>
</gene>
<proteinExistence type="predicted"/>
<feature type="region of interest" description="Disordered" evidence="1">
    <location>
        <begin position="80"/>
        <end position="118"/>
    </location>
</feature>
<dbReference type="RefSeq" id="XP_044661780.1">
    <property type="nucleotide sequence ID" value="XM_044805845.1"/>
</dbReference>
<dbReference type="OrthoDB" id="3763214at2759"/>
<dbReference type="EMBL" id="BOLY01000007">
    <property type="protein sequence ID" value="GIZ47293.1"/>
    <property type="molecule type" value="Genomic_DNA"/>
</dbReference>
<dbReference type="Proteomes" id="UP000825890">
    <property type="component" value="Unassembled WGS sequence"/>
</dbReference>
<evidence type="ECO:0000256" key="1">
    <source>
        <dbReference type="SAM" id="MobiDB-lite"/>
    </source>
</evidence>
<dbReference type="AlphaFoldDB" id="A0A9P3CYZ4"/>
<name>A0A9P3CYZ4_9PEZI</name>
<evidence type="ECO:0000313" key="3">
    <source>
        <dbReference type="EMBL" id="GIZ47293.1"/>
    </source>
</evidence>